<protein>
    <submittedName>
        <fullName evidence="2">Uncharacterized protein</fullName>
    </submittedName>
</protein>
<organism evidence="2 3">
    <name type="scientific">Actinoalloteichus hymeniacidonis</name>
    <dbReference type="NCBI Taxonomy" id="340345"/>
    <lineage>
        <taxon>Bacteria</taxon>
        <taxon>Bacillati</taxon>
        <taxon>Actinomycetota</taxon>
        <taxon>Actinomycetes</taxon>
        <taxon>Pseudonocardiales</taxon>
        <taxon>Pseudonocardiaceae</taxon>
        <taxon>Actinoalloteichus</taxon>
    </lineage>
</organism>
<dbReference type="RefSeq" id="WP_069851371.1">
    <property type="nucleotide sequence ID" value="NZ_CP014859.1"/>
</dbReference>
<accession>A0AAC9MZ22</accession>
<reference evidence="3" key="1">
    <citation type="submission" date="2016-03" db="EMBL/GenBank/DDBJ databases">
        <title>Complete genome sequence of the type strain Actinoalloteichus hymeniacidonis DSM 45092.</title>
        <authorList>
            <person name="Schaffert L."/>
            <person name="Albersmeier A."/>
            <person name="Winkler A."/>
            <person name="Kalinowski J."/>
            <person name="Zotchev S."/>
            <person name="Ruckert C."/>
        </authorList>
    </citation>
    <scope>NUCLEOTIDE SEQUENCE [LARGE SCALE GENOMIC DNA]</scope>
    <source>
        <strain evidence="3">HPA177(T) (DSM 45092(T))</strain>
    </source>
</reference>
<sequence>MSDTYEIDPEKLPQAIADLEEAYAAASALRNRVLDLSANKPGNGSDEVSMNAAEQLNRLASDPMIDSLSSTQEALLAALGKTIEQFKEMLAEYLDLEEVNQIPDYDLPGTDTPQSSSWAVSENRSP</sequence>
<evidence type="ECO:0000313" key="3">
    <source>
        <dbReference type="Proteomes" id="UP000095210"/>
    </source>
</evidence>
<dbReference type="EMBL" id="CP014859">
    <property type="protein sequence ID" value="AOS64978.1"/>
    <property type="molecule type" value="Genomic_DNA"/>
</dbReference>
<keyword evidence="3" id="KW-1185">Reference proteome</keyword>
<dbReference type="Proteomes" id="UP000095210">
    <property type="component" value="Chromosome"/>
</dbReference>
<dbReference type="KEGG" id="ahm:TL08_20935"/>
<feature type="compositionally biased region" description="Polar residues" evidence="1">
    <location>
        <begin position="111"/>
        <end position="126"/>
    </location>
</feature>
<name>A0AAC9MZ22_9PSEU</name>
<evidence type="ECO:0000313" key="2">
    <source>
        <dbReference type="EMBL" id="AOS64978.1"/>
    </source>
</evidence>
<evidence type="ECO:0000256" key="1">
    <source>
        <dbReference type="SAM" id="MobiDB-lite"/>
    </source>
</evidence>
<gene>
    <name evidence="2" type="ORF">TL08_20935</name>
</gene>
<feature type="region of interest" description="Disordered" evidence="1">
    <location>
        <begin position="103"/>
        <end position="126"/>
    </location>
</feature>
<proteinExistence type="predicted"/>
<dbReference type="AlphaFoldDB" id="A0AAC9MZ22"/>